<sequence>MAYCSDCIDSSLPAKKAGVGGKKQRREKAQQVSAASAGPALEVTDNVLSEAIDGTLRSASGKAQLIVMNCVALGDPKRTRDHGLLILIAGKSDRQVDVTKDNGCDNVMRKRKLSIRLLLHSCVCYLFMTILSTTSTPSLKKKKKYEIKSKGKKQKKKKRIQRAHYMKHILTRKKNKHAKVDRNITKSQLQNHNNKNILLRLRRQNLFTSFTYLMKAD</sequence>
<gene>
    <name evidence="2" type="ORF">PoB_006444900</name>
</gene>
<evidence type="ECO:0000256" key="1">
    <source>
        <dbReference type="SAM" id="Phobius"/>
    </source>
</evidence>
<keyword evidence="3" id="KW-1185">Reference proteome</keyword>
<accession>A0AAV4D168</accession>
<evidence type="ECO:0000313" key="2">
    <source>
        <dbReference type="EMBL" id="GFO37944.1"/>
    </source>
</evidence>
<dbReference type="AlphaFoldDB" id="A0AAV4D168"/>
<keyword evidence="1" id="KW-0472">Membrane</keyword>
<keyword evidence="1" id="KW-1133">Transmembrane helix</keyword>
<keyword evidence="1" id="KW-0812">Transmembrane</keyword>
<feature type="transmembrane region" description="Helical" evidence="1">
    <location>
        <begin position="117"/>
        <end position="134"/>
    </location>
</feature>
<evidence type="ECO:0000313" key="3">
    <source>
        <dbReference type="Proteomes" id="UP000735302"/>
    </source>
</evidence>
<dbReference type="EMBL" id="BLXT01007308">
    <property type="protein sequence ID" value="GFO37944.1"/>
    <property type="molecule type" value="Genomic_DNA"/>
</dbReference>
<name>A0AAV4D168_9GAST</name>
<dbReference type="Proteomes" id="UP000735302">
    <property type="component" value="Unassembled WGS sequence"/>
</dbReference>
<comment type="caution">
    <text evidence="2">The sequence shown here is derived from an EMBL/GenBank/DDBJ whole genome shotgun (WGS) entry which is preliminary data.</text>
</comment>
<protein>
    <submittedName>
        <fullName evidence="2">Uncharacterized protein</fullName>
    </submittedName>
</protein>
<reference evidence="2 3" key="1">
    <citation type="journal article" date="2021" name="Elife">
        <title>Chloroplast acquisition without the gene transfer in kleptoplastic sea slugs, Plakobranchus ocellatus.</title>
        <authorList>
            <person name="Maeda T."/>
            <person name="Takahashi S."/>
            <person name="Yoshida T."/>
            <person name="Shimamura S."/>
            <person name="Takaki Y."/>
            <person name="Nagai Y."/>
            <person name="Toyoda A."/>
            <person name="Suzuki Y."/>
            <person name="Arimoto A."/>
            <person name="Ishii H."/>
            <person name="Satoh N."/>
            <person name="Nishiyama T."/>
            <person name="Hasebe M."/>
            <person name="Maruyama T."/>
            <person name="Minagawa J."/>
            <person name="Obokata J."/>
            <person name="Shigenobu S."/>
        </authorList>
    </citation>
    <scope>NUCLEOTIDE SEQUENCE [LARGE SCALE GENOMIC DNA]</scope>
</reference>
<proteinExistence type="predicted"/>
<organism evidence="2 3">
    <name type="scientific">Plakobranchus ocellatus</name>
    <dbReference type="NCBI Taxonomy" id="259542"/>
    <lineage>
        <taxon>Eukaryota</taxon>
        <taxon>Metazoa</taxon>
        <taxon>Spiralia</taxon>
        <taxon>Lophotrochozoa</taxon>
        <taxon>Mollusca</taxon>
        <taxon>Gastropoda</taxon>
        <taxon>Heterobranchia</taxon>
        <taxon>Euthyneura</taxon>
        <taxon>Panpulmonata</taxon>
        <taxon>Sacoglossa</taxon>
        <taxon>Placobranchoidea</taxon>
        <taxon>Plakobranchidae</taxon>
        <taxon>Plakobranchus</taxon>
    </lineage>
</organism>